<dbReference type="AlphaFoldDB" id="A0A6J4RUJ7"/>
<proteinExistence type="predicted"/>
<gene>
    <name evidence="1" type="ORF">AVDCRST_MAG12-1595</name>
</gene>
<sequence>MTSGPVMNMCEVSFTMKMKSVIAGEYTAPPAHGPMISEICGMTPEHRTLRTKTSP</sequence>
<organism evidence="1">
    <name type="scientific">uncultured Rubrobacteraceae bacterium</name>
    <dbReference type="NCBI Taxonomy" id="349277"/>
    <lineage>
        <taxon>Bacteria</taxon>
        <taxon>Bacillati</taxon>
        <taxon>Actinomycetota</taxon>
        <taxon>Rubrobacteria</taxon>
        <taxon>Rubrobacterales</taxon>
        <taxon>Rubrobacteraceae</taxon>
        <taxon>environmental samples</taxon>
    </lineage>
</organism>
<dbReference type="EMBL" id="CADCVK010000246">
    <property type="protein sequence ID" value="CAA9482490.1"/>
    <property type="molecule type" value="Genomic_DNA"/>
</dbReference>
<evidence type="ECO:0000313" key="1">
    <source>
        <dbReference type="EMBL" id="CAA9482490.1"/>
    </source>
</evidence>
<accession>A0A6J4RUJ7</accession>
<protein>
    <submittedName>
        <fullName evidence="1">Uncharacterized protein</fullName>
    </submittedName>
</protein>
<reference evidence="1" key="1">
    <citation type="submission" date="2020-02" db="EMBL/GenBank/DDBJ databases">
        <authorList>
            <person name="Meier V. D."/>
        </authorList>
    </citation>
    <scope>NUCLEOTIDE SEQUENCE</scope>
    <source>
        <strain evidence="1">AVDCRST_MAG12</strain>
    </source>
</reference>
<name>A0A6J4RUJ7_9ACTN</name>